<protein>
    <submittedName>
        <fullName evidence="2">Uncharacterized protein</fullName>
    </submittedName>
</protein>
<keyword evidence="1" id="KW-0812">Transmembrane</keyword>
<dbReference type="Proteomes" id="UP000433101">
    <property type="component" value="Unassembled WGS sequence"/>
</dbReference>
<feature type="transmembrane region" description="Helical" evidence="1">
    <location>
        <begin position="21"/>
        <end position="38"/>
    </location>
</feature>
<dbReference type="AlphaFoldDB" id="A0A7X3LSN7"/>
<evidence type="ECO:0000256" key="1">
    <source>
        <dbReference type="SAM" id="Phobius"/>
    </source>
</evidence>
<feature type="transmembrane region" description="Helical" evidence="1">
    <location>
        <begin position="44"/>
        <end position="62"/>
    </location>
</feature>
<sequence length="64" mass="7168">MNRTRALAPSRLFRRAPWENAATALIALGIVMLMQPFSMWAFGWSFAVILTGTVAFVIVSHFPE</sequence>
<name>A0A7X3LSN7_9HYPH</name>
<evidence type="ECO:0000313" key="3">
    <source>
        <dbReference type="Proteomes" id="UP000433101"/>
    </source>
</evidence>
<comment type="caution">
    <text evidence="2">The sequence shown here is derived from an EMBL/GenBank/DDBJ whole genome shotgun (WGS) entry which is preliminary data.</text>
</comment>
<proteinExistence type="predicted"/>
<accession>A0A7X3LSN7</accession>
<keyword evidence="1" id="KW-0472">Membrane</keyword>
<dbReference type="EMBL" id="WUMV01000002">
    <property type="protein sequence ID" value="MXN64369.1"/>
    <property type="molecule type" value="Genomic_DNA"/>
</dbReference>
<keyword evidence="3" id="KW-1185">Reference proteome</keyword>
<reference evidence="2 3" key="1">
    <citation type="submission" date="2019-12" db="EMBL/GenBank/DDBJ databases">
        <authorList>
            <person name="Li M."/>
        </authorList>
    </citation>
    <scope>NUCLEOTIDE SEQUENCE [LARGE SCALE GENOMIC DNA]</scope>
    <source>
        <strain evidence="2 3">GBMRC 2046</strain>
    </source>
</reference>
<evidence type="ECO:0000313" key="2">
    <source>
        <dbReference type="EMBL" id="MXN64369.1"/>
    </source>
</evidence>
<dbReference type="RefSeq" id="WP_160774597.1">
    <property type="nucleotide sequence ID" value="NZ_WUMV01000002.1"/>
</dbReference>
<gene>
    <name evidence="2" type="ORF">GR183_05590</name>
</gene>
<organism evidence="2 3">
    <name type="scientific">Stappia sediminis</name>
    <dbReference type="NCBI Taxonomy" id="2692190"/>
    <lineage>
        <taxon>Bacteria</taxon>
        <taxon>Pseudomonadati</taxon>
        <taxon>Pseudomonadota</taxon>
        <taxon>Alphaproteobacteria</taxon>
        <taxon>Hyphomicrobiales</taxon>
        <taxon>Stappiaceae</taxon>
        <taxon>Stappia</taxon>
    </lineage>
</organism>
<keyword evidence="1" id="KW-1133">Transmembrane helix</keyword>